<keyword evidence="2 4" id="KW-0378">Hydrolase</keyword>
<dbReference type="InterPro" id="IPR012338">
    <property type="entry name" value="Beta-lactam/transpept-like"/>
</dbReference>
<gene>
    <name evidence="4" type="primary">dacB</name>
    <name evidence="4" type="ORF">EJN92_13920</name>
</gene>
<evidence type="ECO:0000256" key="2">
    <source>
        <dbReference type="ARBA" id="ARBA00022801"/>
    </source>
</evidence>
<dbReference type="GO" id="GO:0000270">
    <property type="term" value="P:peptidoglycan metabolic process"/>
    <property type="evidence" value="ECO:0007669"/>
    <property type="project" value="TreeGrafter"/>
</dbReference>
<dbReference type="AlphaFoldDB" id="A0A3S9HLN8"/>
<dbReference type="KEGG" id="upv:EJN92_13920"/>
<protein>
    <submittedName>
        <fullName evidence="4">D-alanyl-D-alanine carboxypeptidase/D-alanyl-D-alanine-endopeptidase</fullName>
        <ecNumber evidence="4">3.4.16.4</ecNumber>
    </submittedName>
</protein>
<dbReference type="PANTHER" id="PTHR30023">
    <property type="entry name" value="D-ALANYL-D-ALANINE CARBOXYPEPTIDASE"/>
    <property type="match status" value="1"/>
</dbReference>
<dbReference type="GO" id="GO:0006508">
    <property type="term" value="P:proteolysis"/>
    <property type="evidence" value="ECO:0007669"/>
    <property type="project" value="InterPro"/>
</dbReference>
<dbReference type="PRINTS" id="PR00922">
    <property type="entry name" value="DADACBPTASE3"/>
</dbReference>
<dbReference type="RefSeq" id="WP_126128377.1">
    <property type="nucleotide sequence ID" value="NZ_CP034464.1"/>
</dbReference>
<feature type="chain" id="PRO_5019325520" evidence="3">
    <location>
        <begin position="21"/>
        <end position="477"/>
    </location>
</feature>
<dbReference type="Gene3D" id="3.50.80.20">
    <property type="entry name" value="D-Ala-D-Ala carboxypeptidase C, peptidase S13"/>
    <property type="match status" value="1"/>
</dbReference>
<keyword evidence="5" id="KW-1185">Reference proteome</keyword>
<sequence length="477" mass="52401">MLKLPSLLLPFFFFCLPGYAQTELPPSVDAALKKANIAPSNLSLMVLPAVGGSAILSQYAERSMNPASTMKLLTTQVALEELGPNFRWKTQFLSDIPVKQEILSGKLYLRGGGDPNLTWDKLAIMLRKLRQQGLRKIEGDIVLDRSYLQPTRPDLNAPLFDEAPDAYYNVVPDALLVHSNIIAFALEADASKLSVRLMTPLDKITINNRLQLNNKPCADWEKTWLPPTIESGQAQQIEITLNGSFPRRCEKTTYLNLLDRNLYIAHMLRLLWQEMGGSWQGEVVDGITPANAILLGERLSDSLADTLRIINKYSDNSMARLLYLTLGAESVAAKTYPDHLQAAQARIRSWLVLQGINEQGLVLENGSGLSRIERISAAQLAGVLQAAARSNWYPEFASSLPIVALDGTMRKRLKNGLNGGNARIKTGSIKDAISIAGYVRDIHGANWILVGIINGENAGKGRPALDELIAWVAAGQP</sequence>
<comment type="similarity">
    <text evidence="1">Belongs to the peptidase S13 family.</text>
</comment>
<dbReference type="OrthoDB" id="9802627at2"/>
<keyword evidence="3" id="KW-0732">Signal</keyword>
<dbReference type="Gene3D" id="3.40.710.10">
    <property type="entry name" value="DD-peptidase/beta-lactamase superfamily"/>
    <property type="match status" value="2"/>
</dbReference>
<accession>A0A3S9HLN8</accession>
<dbReference type="Pfam" id="PF02113">
    <property type="entry name" value="Peptidase_S13"/>
    <property type="match status" value="1"/>
</dbReference>
<evidence type="ECO:0000256" key="1">
    <source>
        <dbReference type="ARBA" id="ARBA00006096"/>
    </source>
</evidence>
<dbReference type="InterPro" id="IPR000667">
    <property type="entry name" value="Peptidase_S13"/>
</dbReference>
<evidence type="ECO:0000313" key="5">
    <source>
        <dbReference type="Proteomes" id="UP000275663"/>
    </source>
</evidence>
<dbReference type="PANTHER" id="PTHR30023:SF0">
    <property type="entry name" value="PENICILLIN-SENSITIVE CARBOXYPEPTIDASE A"/>
    <property type="match status" value="1"/>
</dbReference>
<proteinExistence type="inferred from homology"/>
<name>A0A3S9HLN8_9BURK</name>
<keyword evidence="4" id="KW-0121">Carboxypeptidase</keyword>
<dbReference type="EC" id="3.4.16.4" evidence="4"/>
<reference evidence="4 5" key="1">
    <citation type="journal article" date="2011" name="Int. J. Syst. Evol. Microbiol.">
        <title>Description of Undibacterium oligocarboniphilum sp. nov., isolated from purified water, and Undibacterium pigrum strain CCUG 49012 as the type strain of Undibacterium parvum sp. nov., and emended descriptions of the genus Undibacterium and the species Undibacterium pigrum.</title>
        <authorList>
            <person name="Eder W."/>
            <person name="Wanner G."/>
            <person name="Ludwig W."/>
            <person name="Busse H.J."/>
            <person name="Ziemke-Kageler F."/>
            <person name="Lang E."/>
        </authorList>
    </citation>
    <scope>NUCLEOTIDE SEQUENCE [LARGE SCALE GENOMIC DNA]</scope>
    <source>
        <strain evidence="4 5">DSM 23061</strain>
    </source>
</reference>
<organism evidence="4 5">
    <name type="scientific">Undibacterium parvum</name>
    <dbReference type="NCBI Taxonomy" id="401471"/>
    <lineage>
        <taxon>Bacteria</taxon>
        <taxon>Pseudomonadati</taxon>
        <taxon>Pseudomonadota</taxon>
        <taxon>Betaproteobacteria</taxon>
        <taxon>Burkholderiales</taxon>
        <taxon>Oxalobacteraceae</taxon>
        <taxon>Undibacterium</taxon>
    </lineage>
</organism>
<evidence type="ECO:0000256" key="3">
    <source>
        <dbReference type="SAM" id="SignalP"/>
    </source>
</evidence>
<evidence type="ECO:0000313" key="4">
    <source>
        <dbReference type="EMBL" id="AZP13001.1"/>
    </source>
</evidence>
<keyword evidence="4" id="KW-0645">Protease</keyword>
<dbReference type="Proteomes" id="UP000275663">
    <property type="component" value="Chromosome"/>
</dbReference>
<dbReference type="NCBIfam" id="TIGR00666">
    <property type="entry name" value="PBP4"/>
    <property type="match status" value="1"/>
</dbReference>
<dbReference type="EMBL" id="CP034464">
    <property type="protein sequence ID" value="AZP13001.1"/>
    <property type="molecule type" value="Genomic_DNA"/>
</dbReference>
<feature type="signal peptide" evidence="3">
    <location>
        <begin position="1"/>
        <end position="20"/>
    </location>
</feature>
<dbReference type="SUPFAM" id="SSF56601">
    <property type="entry name" value="beta-lactamase/transpeptidase-like"/>
    <property type="match status" value="1"/>
</dbReference>
<dbReference type="GO" id="GO:0009002">
    <property type="term" value="F:serine-type D-Ala-D-Ala carboxypeptidase activity"/>
    <property type="evidence" value="ECO:0007669"/>
    <property type="project" value="UniProtKB-EC"/>
</dbReference>